<evidence type="ECO:0000259" key="6">
    <source>
        <dbReference type="Pfam" id="PF02836"/>
    </source>
</evidence>
<feature type="chain" id="PRO_5029018082" evidence="4">
    <location>
        <begin position="20"/>
        <end position="618"/>
    </location>
</feature>
<dbReference type="InterPro" id="IPR008979">
    <property type="entry name" value="Galactose-bd-like_sf"/>
</dbReference>
<evidence type="ECO:0000256" key="2">
    <source>
        <dbReference type="ARBA" id="ARBA00022801"/>
    </source>
</evidence>
<evidence type="ECO:0000256" key="4">
    <source>
        <dbReference type="SAM" id="SignalP"/>
    </source>
</evidence>
<evidence type="ECO:0000313" key="8">
    <source>
        <dbReference type="EMBL" id="BCI64847.1"/>
    </source>
</evidence>
<comment type="similarity">
    <text evidence="1">Belongs to the glycosyl hydrolase 2 family.</text>
</comment>
<reference evidence="9" key="1">
    <citation type="submission" date="2020-07" db="EMBL/GenBank/DDBJ databases">
        <title>Complete genome sequencing of Coprobacter sp. strain 2CBH44.</title>
        <authorList>
            <person name="Sakamoto M."/>
            <person name="Murakami T."/>
            <person name="Mori H."/>
        </authorList>
    </citation>
    <scope>NUCLEOTIDE SEQUENCE [LARGE SCALE GENOMIC DNA]</scope>
    <source>
        <strain evidence="9">2CBH44</strain>
    </source>
</reference>
<accession>A0A7G1I605</accession>
<evidence type="ECO:0000259" key="7">
    <source>
        <dbReference type="Pfam" id="PF02837"/>
    </source>
</evidence>
<proteinExistence type="inferred from homology"/>
<dbReference type="RefSeq" id="WP_021931034.1">
    <property type="nucleotide sequence ID" value="NZ_AP023322.1"/>
</dbReference>
<dbReference type="Gene3D" id="3.20.20.80">
    <property type="entry name" value="Glycosidases"/>
    <property type="match status" value="1"/>
</dbReference>
<dbReference type="SUPFAM" id="SSF49303">
    <property type="entry name" value="beta-Galactosidase/glucuronidase domain"/>
    <property type="match status" value="1"/>
</dbReference>
<dbReference type="Pfam" id="PF00703">
    <property type="entry name" value="Glyco_hydro_2"/>
    <property type="match status" value="1"/>
</dbReference>
<dbReference type="SUPFAM" id="SSF51445">
    <property type="entry name" value="(Trans)glycosidases"/>
    <property type="match status" value="1"/>
</dbReference>
<dbReference type="InterPro" id="IPR006104">
    <property type="entry name" value="Glyco_hydro_2_N"/>
</dbReference>
<protein>
    <submittedName>
        <fullName evidence="8">Beta-glucuronidase</fullName>
    </submittedName>
</protein>
<dbReference type="InterPro" id="IPR036156">
    <property type="entry name" value="Beta-gal/glucu_dom_sf"/>
</dbReference>
<dbReference type="GO" id="GO:0004553">
    <property type="term" value="F:hydrolase activity, hydrolyzing O-glycosyl compounds"/>
    <property type="evidence" value="ECO:0007669"/>
    <property type="project" value="InterPro"/>
</dbReference>
<evidence type="ECO:0000259" key="5">
    <source>
        <dbReference type="Pfam" id="PF00703"/>
    </source>
</evidence>
<feature type="domain" description="Glycoside hydrolase family 2 catalytic" evidence="6">
    <location>
        <begin position="301"/>
        <end position="598"/>
    </location>
</feature>
<dbReference type="GO" id="GO:0005975">
    <property type="term" value="P:carbohydrate metabolic process"/>
    <property type="evidence" value="ECO:0007669"/>
    <property type="project" value="InterPro"/>
</dbReference>
<feature type="signal peptide" evidence="4">
    <location>
        <begin position="1"/>
        <end position="19"/>
    </location>
</feature>
<dbReference type="InterPro" id="IPR013783">
    <property type="entry name" value="Ig-like_fold"/>
</dbReference>
<keyword evidence="3" id="KW-0326">Glycosidase</keyword>
<evidence type="ECO:0000256" key="1">
    <source>
        <dbReference type="ARBA" id="ARBA00007401"/>
    </source>
</evidence>
<dbReference type="PANTHER" id="PTHR42732">
    <property type="entry name" value="BETA-GALACTOSIDASE"/>
    <property type="match status" value="1"/>
</dbReference>
<organism evidence="8 9">
    <name type="scientific">Coprobacter secundus subsp. similis</name>
    <dbReference type="NCBI Taxonomy" id="2751153"/>
    <lineage>
        <taxon>Bacteria</taxon>
        <taxon>Pseudomonadati</taxon>
        <taxon>Bacteroidota</taxon>
        <taxon>Bacteroidia</taxon>
        <taxon>Bacteroidales</taxon>
        <taxon>Barnesiellaceae</taxon>
        <taxon>Coprobacter</taxon>
    </lineage>
</organism>
<dbReference type="Proteomes" id="UP000594042">
    <property type="component" value="Chromosome"/>
</dbReference>
<name>A0A7G1I605_9BACT</name>
<dbReference type="PANTHER" id="PTHR42732:SF3">
    <property type="entry name" value="HYDROLASE"/>
    <property type="match status" value="1"/>
</dbReference>
<evidence type="ECO:0000256" key="3">
    <source>
        <dbReference type="ARBA" id="ARBA00023295"/>
    </source>
</evidence>
<dbReference type="InterPro" id="IPR017853">
    <property type="entry name" value="GH"/>
</dbReference>
<dbReference type="InterPro" id="IPR006102">
    <property type="entry name" value="Ig-like_GH2"/>
</dbReference>
<dbReference type="EMBL" id="AP023322">
    <property type="protein sequence ID" value="BCI64847.1"/>
    <property type="molecule type" value="Genomic_DNA"/>
</dbReference>
<dbReference type="Gene3D" id="2.60.40.10">
    <property type="entry name" value="Immunoglobulins"/>
    <property type="match status" value="1"/>
</dbReference>
<keyword evidence="9" id="KW-1185">Reference proteome</keyword>
<keyword evidence="2" id="KW-0378">Hydrolase</keyword>
<dbReference type="InterPro" id="IPR006103">
    <property type="entry name" value="Glyco_hydro_2_cat"/>
</dbReference>
<keyword evidence="4" id="KW-0732">Signal</keyword>
<feature type="domain" description="Glycoside hydrolase family 2 immunoglobulin-like beta-sandwich" evidence="5">
    <location>
        <begin position="234"/>
        <end position="299"/>
    </location>
</feature>
<gene>
    <name evidence="8" type="ORF">Cop2CBH44_32000</name>
</gene>
<dbReference type="Pfam" id="PF02836">
    <property type="entry name" value="Glyco_hydro_2_C"/>
    <property type="match status" value="1"/>
</dbReference>
<dbReference type="AlphaFoldDB" id="A0A7G1I605"/>
<evidence type="ECO:0000313" key="9">
    <source>
        <dbReference type="Proteomes" id="UP000594042"/>
    </source>
</evidence>
<dbReference type="SUPFAM" id="SSF49785">
    <property type="entry name" value="Galactose-binding domain-like"/>
    <property type="match status" value="1"/>
</dbReference>
<dbReference type="Gene3D" id="2.60.120.260">
    <property type="entry name" value="Galactose-binding domain-like"/>
    <property type="match status" value="1"/>
</dbReference>
<dbReference type="Pfam" id="PF02837">
    <property type="entry name" value="Glyco_hydro_2_N"/>
    <property type="match status" value="1"/>
</dbReference>
<feature type="domain" description="Glycosyl hydrolases family 2 sugar binding" evidence="7">
    <location>
        <begin position="59"/>
        <end position="166"/>
    </location>
</feature>
<sequence length="618" mass="71576">MKKTLLSLLLLSSAIFASANSEIPRPEYPRPQFERTEWINLNGTWSYEFDFSQSGLERSLFKSKGFDRPITVPFCPESPLSGVNHKDFINAMWYHRKISIPQNWDGKRILLNFGGVDYKSTIYLNGEEIFVHYGGSSSFAIDITAYVKAGSENDLIVYVQDDLRSQLQTAGKQSRRLYSYSCLYTRVTGIWQTVWLEAVSKGGLKLCRITPDLDNKQFVFEPVFYDLDLNATFKVRVLDNGKEVYSQKVPASDNAFISAKIKNIKTWSPESPFLYDIEFSVLDAEGNTIDKVKSYAGMRKVELRGKTFYLNNEPYYQRLVLDQGYYPDGQWTAPDDEQLKKDIILAKEAGFNGARLHQKVFEQRYFYWADKLGYLTWGESASWGMDWTSPLAARNMITEWEECVARDYNATSLVAWSPLNETWKEDIDGQRARLTNDLYFITKRLDRTRPVVSASGGYHAGFTDIYAEHTYVQDPIELYKQLSLDENGYPYIHHPNFSAPYKGEAYMIDEFGGIQWIKEMKTAEVAGTDEFWGYGKPPRTIEEFYKRLEEQVNVVLSMDHITGFCYTQIVDVELEKNGIYTYDRNLKFDMERIRKIFSKSREQAKLEVAKMLSERNAR</sequence>
<dbReference type="InterPro" id="IPR051913">
    <property type="entry name" value="GH2_Domain-Containing"/>
</dbReference>
<dbReference type="KEGG" id="copr:Cop2CBH44_32000"/>